<evidence type="ECO:0000313" key="3">
    <source>
        <dbReference type="Proteomes" id="UP001596328"/>
    </source>
</evidence>
<sequence>MSELDIRVPARTAELRASDDGDDDGTWRFSGVAVGEGDILYMDDGTPILFTAEELAKAADTQAGEPLSVDHPTDDNGNAIYPPPTDETVGTVAKAGHVPGKGLAYEATTHDKSIADGVKGGTYHVSVHPKFTQGPKDSETGAYIAENIRFQDLSVVSKGMSPSNTAEWGPSQVLASYTHQHDIGAELSAAADGSGDDAEAGGRSFARGFINEFRKLAGGGADPESGGESTESESTGSDSDADSEGDEEGGEDDDSDADADDPSNMGDTPDDPEGGDAGGDNGDGTDNGDNGADVLEIDTGDHDSFDDLLEARLESAADEVTASAKKADLVDEIIAESSGDGYTEDDREELLASSAKVIRNEHQRITGTSAATIRANAGGRQYSRRESDTDEDDPSAYGVGVEN</sequence>
<feature type="region of interest" description="Disordered" evidence="1">
    <location>
        <begin position="60"/>
        <end position="88"/>
    </location>
</feature>
<feature type="compositionally biased region" description="Low complexity" evidence="1">
    <location>
        <begin position="224"/>
        <end position="238"/>
    </location>
</feature>
<accession>A0ABD5RX82</accession>
<proteinExistence type="predicted"/>
<protein>
    <submittedName>
        <fullName evidence="2">Uncharacterized protein</fullName>
    </submittedName>
</protein>
<comment type="caution">
    <text evidence="2">The sequence shown here is derived from an EMBL/GenBank/DDBJ whole genome shotgun (WGS) entry which is preliminary data.</text>
</comment>
<dbReference type="EMBL" id="JBHSWU010000030">
    <property type="protein sequence ID" value="MFC6723627.1"/>
    <property type="molecule type" value="Genomic_DNA"/>
</dbReference>
<feature type="region of interest" description="Disordered" evidence="1">
    <location>
        <begin position="368"/>
        <end position="403"/>
    </location>
</feature>
<feature type="region of interest" description="Disordered" evidence="1">
    <location>
        <begin position="216"/>
        <end position="302"/>
    </location>
</feature>
<evidence type="ECO:0000313" key="2">
    <source>
        <dbReference type="EMBL" id="MFC6723627.1"/>
    </source>
</evidence>
<reference evidence="2 3" key="1">
    <citation type="journal article" date="2019" name="Int. J. Syst. Evol. Microbiol.">
        <title>The Global Catalogue of Microorganisms (GCM) 10K type strain sequencing project: providing services to taxonomists for standard genome sequencing and annotation.</title>
        <authorList>
            <consortium name="The Broad Institute Genomics Platform"/>
            <consortium name="The Broad Institute Genome Sequencing Center for Infectious Disease"/>
            <person name="Wu L."/>
            <person name="Ma J."/>
        </authorList>
    </citation>
    <scope>NUCLEOTIDE SEQUENCE [LARGE SCALE GENOMIC DNA]</scope>
    <source>
        <strain evidence="2 3">NBRC 111368</strain>
    </source>
</reference>
<dbReference type="Proteomes" id="UP001596328">
    <property type="component" value="Unassembled WGS sequence"/>
</dbReference>
<gene>
    <name evidence="2" type="ORF">ACFQE1_04335</name>
</gene>
<dbReference type="AlphaFoldDB" id="A0ABD5RX82"/>
<keyword evidence="3" id="KW-1185">Reference proteome</keyword>
<evidence type="ECO:0000256" key="1">
    <source>
        <dbReference type="SAM" id="MobiDB-lite"/>
    </source>
</evidence>
<name>A0ABD5RX82_9EURY</name>
<feature type="compositionally biased region" description="Acidic residues" evidence="1">
    <location>
        <begin position="239"/>
        <end position="261"/>
    </location>
</feature>
<organism evidence="2 3">
    <name type="scientific">Halobium palmae</name>
    <dbReference type="NCBI Taxonomy" id="1776492"/>
    <lineage>
        <taxon>Archaea</taxon>
        <taxon>Methanobacteriati</taxon>
        <taxon>Methanobacteriota</taxon>
        <taxon>Stenosarchaea group</taxon>
        <taxon>Halobacteria</taxon>
        <taxon>Halobacteriales</taxon>
        <taxon>Haloferacaceae</taxon>
        <taxon>Halobium</taxon>
    </lineage>
</organism>